<organism evidence="1 2">
    <name type="scientific">Pseudomethylobacillus aquaticus</name>
    <dbReference type="NCBI Taxonomy" id="2676064"/>
    <lineage>
        <taxon>Bacteria</taxon>
        <taxon>Pseudomonadati</taxon>
        <taxon>Pseudomonadota</taxon>
        <taxon>Betaproteobacteria</taxon>
        <taxon>Nitrosomonadales</taxon>
        <taxon>Methylophilaceae</taxon>
        <taxon>Pseudomethylobacillus</taxon>
    </lineage>
</organism>
<sequence>MELGLINEISTALGGYRAAIALTLDPQAKEDYLRLATIVEDVLSAMKTEDVDRIKLGVLGFSRQVSDSLSTQPPEFKALAQKIAEAKRRAV</sequence>
<dbReference type="AlphaFoldDB" id="A0A3N0UT93"/>
<comment type="caution">
    <text evidence="1">The sequence shown here is derived from an EMBL/GenBank/DDBJ whole genome shotgun (WGS) entry which is preliminary data.</text>
</comment>
<name>A0A3N0UT93_9PROT</name>
<reference evidence="1 2" key="1">
    <citation type="submission" date="2018-10" db="EMBL/GenBank/DDBJ databases">
        <authorList>
            <person name="Chen W.-M."/>
        </authorList>
    </citation>
    <scope>NUCLEOTIDE SEQUENCE [LARGE SCALE GENOMIC DNA]</scope>
    <source>
        <strain evidence="1 2">H-5</strain>
    </source>
</reference>
<proteinExistence type="predicted"/>
<evidence type="ECO:0000313" key="2">
    <source>
        <dbReference type="Proteomes" id="UP000275137"/>
    </source>
</evidence>
<gene>
    <name evidence="1" type="ORF">ED236_12255</name>
</gene>
<evidence type="ECO:0000313" key="1">
    <source>
        <dbReference type="EMBL" id="ROH83779.1"/>
    </source>
</evidence>
<dbReference type="Proteomes" id="UP000275137">
    <property type="component" value="Unassembled WGS sequence"/>
</dbReference>
<accession>A0A3N0UT93</accession>
<dbReference type="EMBL" id="RJVP01000012">
    <property type="protein sequence ID" value="ROH83779.1"/>
    <property type="molecule type" value="Genomic_DNA"/>
</dbReference>
<protein>
    <submittedName>
        <fullName evidence="1">Uncharacterized protein</fullName>
    </submittedName>
</protein>
<dbReference type="RefSeq" id="WP_123238278.1">
    <property type="nucleotide sequence ID" value="NZ_RJVP01000012.1"/>
</dbReference>
<keyword evidence="2" id="KW-1185">Reference proteome</keyword>